<gene>
    <name evidence="2" type="ORF">CR103_14150</name>
</gene>
<dbReference type="EMBL" id="PDOB01000023">
    <property type="protein sequence ID" value="PIL39105.1"/>
    <property type="molecule type" value="Genomic_DNA"/>
</dbReference>
<comment type="caution">
    <text evidence="2">The sequence shown here is derived from an EMBL/GenBank/DDBJ whole genome shotgun (WGS) entry which is preliminary data.</text>
</comment>
<dbReference type="InterPro" id="IPR035924">
    <property type="entry name" value="FlaG-like_sf"/>
</dbReference>
<keyword evidence="3" id="KW-1185">Reference proteome</keyword>
<evidence type="ECO:0000313" key="2">
    <source>
        <dbReference type="EMBL" id="PIL39105.1"/>
    </source>
</evidence>
<evidence type="ECO:0000256" key="1">
    <source>
        <dbReference type="SAM" id="MobiDB-lite"/>
    </source>
</evidence>
<dbReference type="Gene3D" id="3.30.160.170">
    <property type="entry name" value="FlaG-like"/>
    <property type="match status" value="1"/>
</dbReference>
<evidence type="ECO:0000313" key="3">
    <source>
        <dbReference type="Proteomes" id="UP000228593"/>
    </source>
</evidence>
<dbReference type="InterPro" id="IPR005186">
    <property type="entry name" value="FlaG"/>
</dbReference>
<dbReference type="OrthoDB" id="8565152at2"/>
<organism evidence="2 3">
    <name type="scientific">Massilia psychrophila</name>
    <dbReference type="NCBI Taxonomy" id="1603353"/>
    <lineage>
        <taxon>Bacteria</taxon>
        <taxon>Pseudomonadati</taxon>
        <taxon>Pseudomonadota</taxon>
        <taxon>Betaproteobacteria</taxon>
        <taxon>Burkholderiales</taxon>
        <taxon>Oxalobacteraceae</taxon>
        <taxon>Telluria group</taxon>
        <taxon>Massilia</taxon>
    </lineage>
</organism>
<dbReference type="AlphaFoldDB" id="A0A2G8SZ80"/>
<feature type="region of interest" description="Disordered" evidence="1">
    <location>
        <begin position="31"/>
        <end position="53"/>
    </location>
</feature>
<dbReference type="SUPFAM" id="SSF160214">
    <property type="entry name" value="FlaG-like"/>
    <property type="match status" value="1"/>
</dbReference>
<accession>A0A2G8SZ80</accession>
<dbReference type="PANTHER" id="PTHR37166">
    <property type="entry name" value="PROTEIN FLAG"/>
    <property type="match status" value="1"/>
</dbReference>
<protein>
    <recommendedName>
        <fullName evidence="4">Flagellar biosynthesis protein FlaG</fullName>
    </recommendedName>
</protein>
<dbReference type="Pfam" id="PF03646">
    <property type="entry name" value="FlaG"/>
    <property type="match status" value="1"/>
</dbReference>
<name>A0A2G8SZ80_9BURK</name>
<dbReference type="Proteomes" id="UP000228593">
    <property type="component" value="Unassembled WGS sequence"/>
</dbReference>
<reference evidence="2 3" key="1">
    <citation type="submission" date="2017-10" db="EMBL/GenBank/DDBJ databases">
        <title>Massilia psychrophilum sp. nov., a novel purple-pigmented bacterium isolated from Tianshan glacier, Xinjiang Municipality, China.</title>
        <authorList>
            <person name="Wang H."/>
        </authorList>
    </citation>
    <scope>NUCLEOTIDE SEQUENCE [LARGE SCALE GENOMIC DNA]</scope>
    <source>
        <strain evidence="2 3">JCM 30813</strain>
    </source>
</reference>
<sequence>MDIQPFATTTQAAAARAADLAPQAVVSKKAGVDPAQKVKEAQQANPVPSEDQVTQALKSINDLLQSRSPDLEFSVDKDSDRTIVKVVDKKTLEVIRQMPSEEALQIAKALDRLQSMLIRQTA</sequence>
<feature type="compositionally biased region" description="Polar residues" evidence="1">
    <location>
        <begin position="42"/>
        <end position="53"/>
    </location>
</feature>
<dbReference type="RefSeq" id="WP_099916631.1">
    <property type="nucleotide sequence ID" value="NZ_BMHS01000021.1"/>
</dbReference>
<proteinExistence type="predicted"/>
<dbReference type="PANTHER" id="PTHR37166:SF1">
    <property type="entry name" value="PROTEIN FLAG"/>
    <property type="match status" value="1"/>
</dbReference>
<evidence type="ECO:0008006" key="4">
    <source>
        <dbReference type="Google" id="ProtNLM"/>
    </source>
</evidence>